<feature type="domain" description="tRNA wybutosine-synthesis" evidence="1">
    <location>
        <begin position="185"/>
        <end position="230"/>
    </location>
</feature>
<dbReference type="InterPro" id="IPR034660">
    <property type="entry name" value="DinB/YfiT-like"/>
</dbReference>
<dbReference type="Proteomes" id="UP000655751">
    <property type="component" value="Unassembled WGS sequence"/>
</dbReference>
<dbReference type="InterPro" id="IPR024344">
    <property type="entry name" value="MDMPI_metal-binding"/>
</dbReference>
<name>A0A931N6Q2_9NOCA</name>
<dbReference type="Gene3D" id="1.20.120.450">
    <property type="entry name" value="dinb family like domain"/>
    <property type="match status" value="1"/>
</dbReference>
<dbReference type="AlphaFoldDB" id="A0A931N6Q2"/>
<keyword evidence="4" id="KW-1185">Reference proteome</keyword>
<dbReference type="EMBL" id="JADMLG010000022">
    <property type="protein sequence ID" value="MBH0781204.1"/>
    <property type="molecule type" value="Genomic_DNA"/>
</dbReference>
<gene>
    <name evidence="3" type="ORF">IT779_33520</name>
</gene>
<dbReference type="NCBIfam" id="TIGR03083">
    <property type="entry name" value="maleylpyruvate isomerase family mycothiol-dependent enzyme"/>
    <property type="match status" value="1"/>
</dbReference>
<feature type="domain" description="Mycothiol-dependent maleylpyruvate isomerase metal-binding" evidence="2">
    <location>
        <begin position="12"/>
        <end position="147"/>
    </location>
</feature>
<dbReference type="InterPro" id="IPR017517">
    <property type="entry name" value="Maleyloyr_isom"/>
</dbReference>
<dbReference type="NCBIfam" id="TIGR03084">
    <property type="entry name" value="TIGR03084 family metal-binding protein"/>
    <property type="match status" value="1"/>
</dbReference>
<dbReference type="InterPro" id="IPR017518">
    <property type="entry name" value="CHP03084"/>
</dbReference>
<proteinExistence type="predicted"/>
<dbReference type="Pfam" id="PF08608">
    <property type="entry name" value="Wyosine_form"/>
    <property type="match status" value="1"/>
</dbReference>
<evidence type="ECO:0000313" key="4">
    <source>
        <dbReference type="Proteomes" id="UP000655751"/>
    </source>
</evidence>
<dbReference type="SUPFAM" id="SSF109854">
    <property type="entry name" value="DinB/YfiT-like putative metalloenzymes"/>
    <property type="match status" value="1"/>
</dbReference>
<protein>
    <submittedName>
        <fullName evidence="3">TIGR03084 family protein</fullName>
    </submittedName>
</protein>
<comment type="caution">
    <text evidence="3">The sequence shown here is derived from an EMBL/GenBank/DDBJ whole genome shotgun (WGS) entry which is preliminary data.</text>
</comment>
<reference evidence="3" key="1">
    <citation type="submission" date="2020-11" db="EMBL/GenBank/DDBJ databases">
        <title>Nocardia NEAU-351.nov., a novel actinomycete isolated from the cow dung.</title>
        <authorList>
            <person name="Zhang X."/>
        </authorList>
    </citation>
    <scope>NUCLEOTIDE SEQUENCE</scope>
    <source>
        <strain evidence="3">NEAU-351</strain>
    </source>
</reference>
<evidence type="ECO:0000259" key="2">
    <source>
        <dbReference type="Pfam" id="PF11716"/>
    </source>
</evidence>
<sequence>MADLEALLNDFTTECADLEALVAPLPPQAWTRDTPAKGWTIAHQIAHLTWTDEVATLAATDATRFTTLLTEAAPKALTFVDEAAAEGARTPVPDLLQRWRRGRTALVAALRTAPAGTKLPWFGPPMSPPSMITARIMETWAHGQDIADTLGVHRTPTARLRPIAHIGVRTRNFAYSVRGLEAPTAEFRVELEAPDGETWSWGPEDAAQRVTGPALDFCLLVTQRRHRADLALETKGEDATTWLEIAQAFAGPTGTGRAAGQFT</sequence>
<accession>A0A931N6Q2</accession>
<dbReference type="InterPro" id="IPR013917">
    <property type="entry name" value="tRNA_wybutosine-synth"/>
</dbReference>
<dbReference type="GO" id="GO:0046872">
    <property type="term" value="F:metal ion binding"/>
    <property type="evidence" value="ECO:0007669"/>
    <property type="project" value="InterPro"/>
</dbReference>
<organism evidence="3 4">
    <name type="scientific">Nocardia bovistercoris</name>
    <dbReference type="NCBI Taxonomy" id="2785916"/>
    <lineage>
        <taxon>Bacteria</taxon>
        <taxon>Bacillati</taxon>
        <taxon>Actinomycetota</taxon>
        <taxon>Actinomycetes</taxon>
        <taxon>Mycobacteriales</taxon>
        <taxon>Nocardiaceae</taxon>
        <taxon>Nocardia</taxon>
    </lineage>
</organism>
<evidence type="ECO:0000259" key="1">
    <source>
        <dbReference type="Pfam" id="PF08608"/>
    </source>
</evidence>
<dbReference type="Pfam" id="PF11716">
    <property type="entry name" value="MDMPI_N"/>
    <property type="match status" value="1"/>
</dbReference>
<dbReference type="RefSeq" id="WP_196153498.1">
    <property type="nucleotide sequence ID" value="NZ_JADMLG010000022.1"/>
</dbReference>
<evidence type="ECO:0000313" key="3">
    <source>
        <dbReference type="EMBL" id="MBH0781204.1"/>
    </source>
</evidence>